<evidence type="ECO:0000313" key="1">
    <source>
        <dbReference type="EMBL" id="CAH0552112.1"/>
    </source>
</evidence>
<protein>
    <submittedName>
        <fullName evidence="1">Uncharacterized protein</fullName>
    </submittedName>
</protein>
<dbReference type="OrthoDB" id="69711at2759"/>
<accession>A0A9P0FE37</accession>
<keyword evidence="2" id="KW-1185">Reference proteome</keyword>
<dbReference type="Proteomes" id="UP001154078">
    <property type="component" value="Chromosome 2"/>
</dbReference>
<proteinExistence type="predicted"/>
<sequence>MESFYDSDEEIAWGPMSLREIKSDFTKRPNRTDIQRRHTNLGLRTPLKEKSGIDKLVDDISRKLNIVDNSSTFYKTILDDIENSEVITDDESDDFISFECKEISGISEKTIYYEHKSCNEAVTRNLTKINTTDIRRSDLQNFSIDLLESQRNLSDDSSIRFNDTFEEQGLDYKMPKHSIISASFLTNKCTADIKTPQTVFKIPSKLPTPRAKTPGKTKSKFNHIVSPIRIYINNSTTCLKKNVVGDTKITKSVLSKATKKISEKENISKPLAEVIYKPAKKTVTSSTKHIKLPSNIKKLVDGMDVTKHEKRLNRRYLKREEIAKRLQGNDLTLNEDGSMSSSSIQDVSLLTVKQDFIQ</sequence>
<dbReference type="EMBL" id="OV121133">
    <property type="protein sequence ID" value="CAH0552112.1"/>
    <property type="molecule type" value="Genomic_DNA"/>
</dbReference>
<name>A0A9P0FE37_BRAAE</name>
<organism evidence="1 2">
    <name type="scientific">Brassicogethes aeneus</name>
    <name type="common">Rape pollen beetle</name>
    <name type="synonym">Meligethes aeneus</name>
    <dbReference type="NCBI Taxonomy" id="1431903"/>
    <lineage>
        <taxon>Eukaryota</taxon>
        <taxon>Metazoa</taxon>
        <taxon>Ecdysozoa</taxon>
        <taxon>Arthropoda</taxon>
        <taxon>Hexapoda</taxon>
        <taxon>Insecta</taxon>
        <taxon>Pterygota</taxon>
        <taxon>Neoptera</taxon>
        <taxon>Endopterygota</taxon>
        <taxon>Coleoptera</taxon>
        <taxon>Polyphaga</taxon>
        <taxon>Cucujiformia</taxon>
        <taxon>Nitidulidae</taxon>
        <taxon>Meligethinae</taxon>
        <taxon>Brassicogethes</taxon>
    </lineage>
</organism>
<reference evidence="1" key="1">
    <citation type="submission" date="2021-12" db="EMBL/GenBank/DDBJ databases">
        <authorList>
            <person name="King R."/>
        </authorList>
    </citation>
    <scope>NUCLEOTIDE SEQUENCE</scope>
</reference>
<evidence type="ECO:0000313" key="2">
    <source>
        <dbReference type="Proteomes" id="UP001154078"/>
    </source>
</evidence>
<gene>
    <name evidence="1" type="ORF">MELIAE_LOCUS4567</name>
</gene>
<dbReference type="AlphaFoldDB" id="A0A9P0FE37"/>